<evidence type="ECO:0000256" key="1">
    <source>
        <dbReference type="ARBA" id="ARBA00004651"/>
    </source>
</evidence>
<dbReference type="PANTHER" id="PTHR11795">
    <property type="entry name" value="BRANCHED-CHAIN AMINO ACID TRANSPORT SYSTEM PERMEASE PROTEIN LIVH"/>
    <property type="match status" value="1"/>
</dbReference>
<dbReference type="InterPro" id="IPR052157">
    <property type="entry name" value="BCAA_transport_permease"/>
</dbReference>
<evidence type="ECO:0000256" key="5">
    <source>
        <dbReference type="ARBA" id="ARBA00022970"/>
    </source>
</evidence>
<name>A0A4D7B0G3_9HYPH</name>
<feature type="transmembrane region" description="Helical" evidence="9">
    <location>
        <begin position="142"/>
        <end position="161"/>
    </location>
</feature>
<dbReference type="CDD" id="cd06582">
    <property type="entry name" value="TM_PBP1_LivH_like"/>
    <property type="match status" value="1"/>
</dbReference>
<feature type="transmembrane region" description="Helical" evidence="9">
    <location>
        <begin position="98"/>
        <end position="117"/>
    </location>
</feature>
<dbReference type="AlphaFoldDB" id="A0A4D7B0G3"/>
<dbReference type="EMBL" id="CP039690">
    <property type="protein sequence ID" value="QCI66211.1"/>
    <property type="molecule type" value="Genomic_DNA"/>
</dbReference>
<feature type="transmembrane region" description="Helical" evidence="9">
    <location>
        <begin position="67"/>
        <end position="86"/>
    </location>
</feature>
<keyword evidence="4 9" id="KW-0812">Transmembrane</keyword>
<evidence type="ECO:0000256" key="7">
    <source>
        <dbReference type="ARBA" id="ARBA00023136"/>
    </source>
</evidence>
<sequence length="289" mass="30232">MLWSLYGNVLVQGILTGLVYGLMALGLSVIFGVVRVVNFAHGEFAVVAMYAAFVLFHALGLDPFISMFLIAAAFFVLGYGLQRTLINPFVGRPDHEQFILLVGLAIMLVNGLLMIFGPDARHANLPYSFDSWFVGPIIVDKVRAYAAIAALAVSGLLFGFFRFTTTGVAIRACADNLVGAAVVGLDVKKLYALTFGLGLACVGCAGALMVTLTDATPMIAPGLTLLAFTIVIIGGMGSMVGALVGGLLIGIVEALASVVIAPSMKSMVSFGLLVLVLALRPQGLMGKRA</sequence>
<keyword evidence="11" id="KW-1185">Reference proteome</keyword>
<dbReference type="KEGG" id="pstg:E8M01_19530"/>
<comment type="similarity">
    <text evidence="8">Belongs to the binding-protein-dependent transport system permease family. LivHM subfamily.</text>
</comment>
<dbReference type="OrthoDB" id="153121at2"/>
<dbReference type="RefSeq" id="WP_136961655.1">
    <property type="nucleotide sequence ID" value="NZ_CP039690.1"/>
</dbReference>
<dbReference type="PANTHER" id="PTHR11795:SF445">
    <property type="entry name" value="AMINO ACID ABC TRANSPORTER PERMEASE PROTEIN"/>
    <property type="match status" value="1"/>
</dbReference>
<comment type="subcellular location">
    <subcellularLocation>
        <location evidence="1">Cell membrane</location>
        <topology evidence="1">Multi-pass membrane protein</topology>
    </subcellularLocation>
</comment>
<keyword evidence="7 9" id="KW-0472">Membrane</keyword>
<evidence type="ECO:0000313" key="11">
    <source>
        <dbReference type="Proteomes" id="UP000298781"/>
    </source>
</evidence>
<evidence type="ECO:0000256" key="2">
    <source>
        <dbReference type="ARBA" id="ARBA00022448"/>
    </source>
</evidence>
<evidence type="ECO:0000256" key="6">
    <source>
        <dbReference type="ARBA" id="ARBA00022989"/>
    </source>
</evidence>
<dbReference type="Proteomes" id="UP000298781">
    <property type="component" value="Chromosome"/>
</dbReference>
<gene>
    <name evidence="10" type="ORF">E8M01_19530</name>
</gene>
<dbReference type="GO" id="GO:0022857">
    <property type="term" value="F:transmembrane transporter activity"/>
    <property type="evidence" value="ECO:0007669"/>
    <property type="project" value="InterPro"/>
</dbReference>
<feature type="transmembrane region" description="Helical" evidence="9">
    <location>
        <begin position="44"/>
        <end position="61"/>
    </location>
</feature>
<keyword evidence="3" id="KW-1003">Cell membrane</keyword>
<feature type="transmembrane region" description="Helical" evidence="9">
    <location>
        <begin position="12"/>
        <end position="37"/>
    </location>
</feature>
<keyword evidence="5" id="KW-0029">Amino-acid transport</keyword>
<evidence type="ECO:0000256" key="9">
    <source>
        <dbReference type="SAM" id="Phobius"/>
    </source>
</evidence>
<dbReference type="GO" id="GO:0005886">
    <property type="term" value="C:plasma membrane"/>
    <property type="evidence" value="ECO:0007669"/>
    <property type="project" value="UniProtKB-SubCell"/>
</dbReference>
<evidence type="ECO:0000256" key="3">
    <source>
        <dbReference type="ARBA" id="ARBA00022475"/>
    </source>
</evidence>
<dbReference type="GO" id="GO:0006865">
    <property type="term" value="P:amino acid transport"/>
    <property type="evidence" value="ECO:0007669"/>
    <property type="project" value="UniProtKB-KW"/>
</dbReference>
<evidence type="ECO:0000256" key="4">
    <source>
        <dbReference type="ARBA" id="ARBA00022692"/>
    </source>
</evidence>
<organism evidence="10 11">
    <name type="scientific">Phreatobacter stygius</name>
    <dbReference type="NCBI Taxonomy" id="1940610"/>
    <lineage>
        <taxon>Bacteria</taxon>
        <taxon>Pseudomonadati</taxon>
        <taxon>Pseudomonadota</taxon>
        <taxon>Alphaproteobacteria</taxon>
        <taxon>Hyphomicrobiales</taxon>
        <taxon>Phreatobacteraceae</taxon>
        <taxon>Phreatobacter</taxon>
    </lineage>
</organism>
<evidence type="ECO:0000313" key="10">
    <source>
        <dbReference type="EMBL" id="QCI66211.1"/>
    </source>
</evidence>
<dbReference type="Pfam" id="PF02653">
    <property type="entry name" value="BPD_transp_2"/>
    <property type="match status" value="1"/>
</dbReference>
<keyword evidence="2" id="KW-0813">Transport</keyword>
<evidence type="ECO:0000256" key="8">
    <source>
        <dbReference type="ARBA" id="ARBA00037998"/>
    </source>
</evidence>
<dbReference type="InterPro" id="IPR001851">
    <property type="entry name" value="ABC_transp_permease"/>
</dbReference>
<keyword evidence="6 9" id="KW-1133">Transmembrane helix</keyword>
<protein>
    <submittedName>
        <fullName evidence="10">Branched-chain amino acid ABC transporter permease</fullName>
    </submittedName>
</protein>
<feature type="transmembrane region" description="Helical" evidence="9">
    <location>
        <begin position="255"/>
        <end position="279"/>
    </location>
</feature>
<feature type="transmembrane region" description="Helical" evidence="9">
    <location>
        <begin position="191"/>
        <end position="213"/>
    </location>
</feature>
<feature type="transmembrane region" description="Helical" evidence="9">
    <location>
        <begin position="225"/>
        <end position="249"/>
    </location>
</feature>
<reference evidence="10 11" key="1">
    <citation type="submission" date="2019-04" db="EMBL/GenBank/DDBJ databases">
        <title>Phreatobacter aquaticus sp. nov.</title>
        <authorList>
            <person name="Choi A."/>
        </authorList>
    </citation>
    <scope>NUCLEOTIDE SEQUENCE [LARGE SCALE GENOMIC DNA]</scope>
    <source>
        <strain evidence="10 11">KCTC 52518</strain>
    </source>
</reference>
<proteinExistence type="inferred from homology"/>
<accession>A0A4D7B0G3</accession>